<proteinExistence type="predicted"/>
<dbReference type="Proteomes" id="UP000053328">
    <property type="component" value="Unassembled WGS sequence"/>
</dbReference>
<feature type="compositionally biased region" description="Basic residues" evidence="1">
    <location>
        <begin position="124"/>
        <end position="134"/>
    </location>
</feature>
<feature type="region of interest" description="Disordered" evidence="1">
    <location>
        <begin position="29"/>
        <end position="182"/>
    </location>
</feature>
<feature type="compositionally biased region" description="Polar residues" evidence="1">
    <location>
        <begin position="100"/>
        <end position="113"/>
    </location>
</feature>
<feature type="region of interest" description="Disordered" evidence="1">
    <location>
        <begin position="667"/>
        <end position="691"/>
    </location>
</feature>
<feature type="region of interest" description="Disordered" evidence="1">
    <location>
        <begin position="454"/>
        <end position="477"/>
    </location>
</feature>
<gene>
    <name evidence="2" type="ORF">PV08_11726</name>
</gene>
<accession>A0A0D2AU00</accession>
<feature type="compositionally biased region" description="Polar residues" evidence="1">
    <location>
        <begin position="78"/>
        <end position="91"/>
    </location>
</feature>
<sequence>MNSHYCSDCRIQLQAGVLVCWNCHKSTTLPHSPETARQSAQQFQHGRGLPTRDARDLGRPQLTRTSTPLSTYRRYGEDNTSTVSIQRSGSESRLPLSVGGRSNTDSQHSSTLHTTRRPGYTKTPPRRLNRKRKRNDRDNESESTDLYGASGDENSHTSREMPPPRRADTVASGSHAAVTPQAARPLVVSENVVPPYKEGDPFDRITMKYGFVGTIREKVFVGTSCQHCNGPHPTYYHNKGYWEVLKRSGTGSPNVTCGRCCQLGHEADECGKGDWRDLPDNPPLLPEHSAHARPWPRSDGCVPFPRHYYRPDLYPKPDPTYPNLPADIAKIGFRKGFARKEWGLQHSIDVLDAKRRNVREPKINRKDFRPWSPPQTPFSDLVQDVKLEENVSATVLANPDDQEAPRRDNGSQLPSRRELNLPYNRKRGQLCSPGFNGLVLPSDLDALESHRHNAVSGGGPITATRNGRHPQLEPQSDEDANHHIKELADYVFGEQVLDSDMVETYTTFIKQLMADVNDKALEFSNIIRAKQSDLVDKSEFTSSEQSLKQFLLALKRLPHWWTYEVTRLANTIETACAVYSLESSGLNDFYELQQMLKQAFDTFESEMARHLSCCFKIEGITFIPWLEANDGKTLTDGIQGALLPGESSPRAQLPRFAWPQLFIDPLRKDRSPKNRDIDMTVETGQDKSACP</sequence>
<feature type="compositionally biased region" description="Basic and acidic residues" evidence="1">
    <location>
        <begin position="153"/>
        <end position="168"/>
    </location>
</feature>
<dbReference type="VEuPathDB" id="FungiDB:PV08_11726"/>
<name>A0A0D2AU00_9EURO</name>
<dbReference type="EMBL" id="KN847501">
    <property type="protein sequence ID" value="KIW09950.1"/>
    <property type="molecule type" value="Genomic_DNA"/>
</dbReference>
<evidence type="ECO:0000313" key="3">
    <source>
        <dbReference type="Proteomes" id="UP000053328"/>
    </source>
</evidence>
<dbReference type="RefSeq" id="XP_016230166.1">
    <property type="nucleotide sequence ID" value="XM_016386034.1"/>
</dbReference>
<feature type="compositionally biased region" description="Basic and acidic residues" evidence="1">
    <location>
        <begin position="667"/>
        <end position="678"/>
    </location>
</feature>
<feature type="compositionally biased region" description="Polar residues" evidence="1">
    <location>
        <begin position="29"/>
        <end position="44"/>
    </location>
</feature>
<feature type="region of interest" description="Disordered" evidence="1">
    <location>
        <begin position="394"/>
        <end position="421"/>
    </location>
</feature>
<keyword evidence="3" id="KW-1185">Reference proteome</keyword>
<protein>
    <submittedName>
        <fullName evidence="2">Uncharacterized protein</fullName>
    </submittedName>
</protein>
<evidence type="ECO:0000256" key="1">
    <source>
        <dbReference type="SAM" id="MobiDB-lite"/>
    </source>
</evidence>
<dbReference type="HOGENOM" id="CLU_398497_0_0_1"/>
<feature type="compositionally biased region" description="Basic and acidic residues" evidence="1">
    <location>
        <begin position="403"/>
        <end position="419"/>
    </location>
</feature>
<dbReference type="GeneID" id="27338809"/>
<reference evidence="2 3" key="1">
    <citation type="submission" date="2015-01" db="EMBL/GenBank/DDBJ databases">
        <title>The Genome Sequence of Exophiala spinifera CBS89968.</title>
        <authorList>
            <consortium name="The Broad Institute Genomics Platform"/>
            <person name="Cuomo C."/>
            <person name="de Hoog S."/>
            <person name="Gorbushina A."/>
            <person name="Stielow B."/>
            <person name="Teixiera M."/>
            <person name="Abouelleil A."/>
            <person name="Chapman S.B."/>
            <person name="Priest M."/>
            <person name="Young S.K."/>
            <person name="Wortman J."/>
            <person name="Nusbaum C."/>
            <person name="Birren B."/>
        </authorList>
    </citation>
    <scope>NUCLEOTIDE SEQUENCE [LARGE SCALE GENOMIC DNA]</scope>
    <source>
        <strain evidence="2 3">CBS 89968</strain>
    </source>
</reference>
<dbReference type="AlphaFoldDB" id="A0A0D2AU00"/>
<evidence type="ECO:0000313" key="2">
    <source>
        <dbReference type="EMBL" id="KIW09950.1"/>
    </source>
</evidence>
<organism evidence="2 3">
    <name type="scientific">Exophiala spinifera</name>
    <dbReference type="NCBI Taxonomy" id="91928"/>
    <lineage>
        <taxon>Eukaryota</taxon>
        <taxon>Fungi</taxon>
        <taxon>Dikarya</taxon>
        <taxon>Ascomycota</taxon>
        <taxon>Pezizomycotina</taxon>
        <taxon>Eurotiomycetes</taxon>
        <taxon>Chaetothyriomycetidae</taxon>
        <taxon>Chaetothyriales</taxon>
        <taxon>Herpotrichiellaceae</taxon>
        <taxon>Exophiala</taxon>
    </lineage>
</organism>